<evidence type="ECO:0000313" key="2">
    <source>
        <dbReference type="Proteomes" id="UP000239757"/>
    </source>
</evidence>
<reference evidence="1 2" key="1">
    <citation type="submission" date="2015-01" db="EMBL/GenBank/DDBJ databases">
        <title>Genome of allotetraploid Gossypium barbadense reveals genomic plasticity and fiber elongation in cotton evolution.</title>
        <authorList>
            <person name="Chen X."/>
            <person name="Liu X."/>
            <person name="Zhao B."/>
            <person name="Zheng H."/>
            <person name="Hu Y."/>
            <person name="Lu G."/>
            <person name="Yang C."/>
            <person name="Chen J."/>
            <person name="Shan C."/>
            <person name="Zhang L."/>
            <person name="Zhou Y."/>
            <person name="Wang L."/>
            <person name="Guo W."/>
            <person name="Bai Y."/>
            <person name="Ruan J."/>
            <person name="Shangguan X."/>
            <person name="Mao Y."/>
            <person name="Jiang J."/>
            <person name="Zhu Y."/>
            <person name="Lei J."/>
            <person name="Kang H."/>
            <person name="Chen S."/>
            <person name="He X."/>
            <person name="Wang R."/>
            <person name="Wang Y."/>
            <person name="Chen J."/>
            <person name="Wang L."/>
            <person name="Yu S."/>
            <person name="Wang B."/>
            <person name="Wei J."/>
            <person name="Song S."/>
            <person name="Lu X."/>
            <person name="Gao Z."/>
            <person name="Gu W."/>
            <person name="Deng X."/>
            <person name="Ma D."/>
            <person name="Wang S."/>
            <person name="Liang W."/>
            <person name="Fang L."/>
            <person name="Cai C."/>
            <person name="Zhu X."/>
            <person name="Zhou B."/>
            <person name="Zhang Y."/>
            <person name="Chen Z."/>
            <person name="Xu S."/>
            <person name="Zhu R."/>
            <person name="Wang S."/>
            <person name="Zhang T."/>
            <person name="Zhao G."/>
        </authorList>
    </citation>
    <scope>NUCLEOTIDE SEQUENCE [LARGE SCALE GENOMIC DNA]</scope>
    <source>
        <strain evidence="2">cv. Xinhai21</strain>
        <tissue evidence="1">Leaf</tissue>
    </source>
</reference>
<organism evidence="1 2">
    <name type="scientific">Gossypium barbadense</name>
    <name type="common">Sea Island cotton</name>
    <name type="synonym">Hibiscus barbadensis</name>
    <dbReference type="NCBI Taxonomy" id="3634"/>
    <lineage>
        <taxon>Eukaryota</taxon>
        <taxon>Viridiplantae</taxon>
        <taxon>Streptophyta</taxon>
        <taxon>Embryophyta</taxon>
        <taxon>Tracheophyta</taxon>
        <taxon>Spermatophyta</taxon>
        <taxon>Magnoliopsida</taxon>
        <taxon>eudicotyledons</taxon>
        <taxon>Gunneridae</taxon>
        <taxon>Pentapetalae</taxon>
        <taxon>rosids</taxon>
        <taxon>malvids</taxon>
        <taxon>Malvales</taxon>
        <taxon>Malvaceae</taxon>
        <taxon>Malvoideae</taxon>
        <taxon>Gossypium</taxon>
    </lineage>
</organism>
<dbReference type="EMBL" id="KZ665455">
    <property type="protein sequence ID" value="PPR99656.1"/>
    <property type="molecule type" value="Genomic_DNA"/>
</dbReference>
<proteinExistence type="predicted"/>
<dbReference type="Proteomes" id="UP000239757">
    <property type="component" value="Unassembled WGS sequence"/>
</dbReference>
<evidence type="ECO:0000313" key="1">
    <source>
        <dbReference type="EMBL" id="PPR99656.1"/>
    </source>
</evidence>
<protein>
    <submittedName>
        <fullName evidence="1">Uncharacterized protein</fullName>
    </submittedName>
</protein>
<dbReference type="AlphaFoldDB" id="A0A2P5X8K9"/>
<dbReference type="OrthoDB" id="1685790at2759"/>
<gene>
    <name evidence="1" type="ORF">GOBAR_AA21010</name>
</gene>
<sequence>MFQTPPSTKPLRLYHVKSWTPRRTLSDASDRPLSVGCCIDWLALEQVQLADAVRTLLSIDPWELFFGIIETTYLEFTLEFCSTFHFQTVMIECDDPGTVQFCLTTYVPSRSKSSALDPSLRYLHAILVHTLTGWRESIGVINTHDAYYSWSMENGHIFDLTYFIALPTCHQTERHRRGVISIGPYGIPSMLYIRMIERRCGTEPLKYCLIQSAEQEDLENIPDDRLDHIDATLHQICQHLHISSPPPPREPSGDDDV</sequence>
<name>A0A2P5X8K9_GOSBA</name>
<accession>A0A2P5X8K9</accession>